<keyword evidence="3" id="KW-1185">Reference proteome</keyword>
<name>A0A660HPG5_9EURY</name>
<evidence type="ECO:0000313" key="3">
    <source>
        <dbReference type="Proteomes" id="UP000053087"/>
    </source>
</evidence>
<evidence type="ECO:0000313" key="1">
    <source>
        <dbReference type="EMBL" id="AYK14160.1"/>
    </source>
</evidence>
<reference evidence="2 4" key="3">
    <citation type="journal article" date="2020" name="Biotechnol. Biofuels">
        <title>New insights from the biogas microbiome by comprehensive genome-resolved metagenomics of nearly 1600 species originating from multiple anaerobic digesters.</title>
        <authorList>
            <person name="Campanaro S."/>
            <person name="Treu L."/>
            <person name="Rodriguez-R L.M."/>
            <person name="Kovalovszki A."/>
            <person name="Ziels R.M."/>
            <person name="Maus I."/>
            <person name="Zhu X."/>
            <person name="Kougias P.G."/>
            <person name="Basile A."/>
            <person name="Luo G."/>
            <person name="Schluter A."/>
            <person name="Konstantinidis K.T."/>
            <person name="Angelidaki I."/>
        </authorList>
    </citation>
    <scope>NUCLEOTIDE SEQUENCE [LARGE SCALE GENOMIC DNA]</scope>
    <source>
        <strain evidence="2">AS22ysBPME_46</strain>
    </source>
</reference>
<dbReference type="NCBIfam" id="NF047389">
    <property type="entry name" value="ATPase_Sll1717"/>
    <property type="match status" value="1"/>
</dbReference>
<proteinExistence type="predicted"/>
<accession>A0A660HPG5</accession>
<dbReference type="OrthoDB" id="359481at2157"/>
<dbReference type="EMBL" id="CP032683">
    <property type="protein sequence ID" value="AYK14160.1"/>
    <property type="molecule type" value="Genomic_DNA"/>
</dbReference>
<dbReference type="Proteomes" id="UP000053087">
    <property type="component" value="Chromosome"/>
</dbReference>
<dbReference type="EMBL" id="JAAYQL010000060">
    <property type="protein sequence ID" value="NLK33137.1"/>
    <property type="molecule type" value="Genomic_DNA"/>
</dbReference>
<evidence type="ECO:0000313" key="2">
    <source>
        <dbReference type="EMBL" id="NLK33137.1"/>
    </source>
</evidence>
<reference evidence="1" key="2">
    <citation type="submission" date="2018-10" db="EMBL/GenBank/DDBJ databases">
        <authorList>
            <person name="Fischer M.A."/>
            <person name="Kern T."/>
            <person name="Deppenmeier U."/>
            <person name="Schmitz R.A."/>
            <person name="Rother M."/>
        </authorList>
    </citation>
    <scope>NUCLEOTIDE SEQUENCE</scope>
    <source>
        <strain evidence="1">E03.2</strain>
    </source>
</reference>
<sequence>MSFKEIKFGFAAAEKEKSDSPQLLMQGFFDAYGYISEIIGMNKFLILGPKGSGKSAIGARLELLSDSNKMFFTKQYYLTSFPYKPFSSIALSSEAPETKLPINWEFILLIASLNSFIEDPTCKYHRNHKIDAVINALKNEGILPSEDLAQIVKISSNKQFMVNLKSIISGQKSSQSEKVPFNIEKLFATLQSLCYSLQMKFMHYIIIDGLDDALTQRSIQYQSLSALILAADRMNDKFKTNKVNARIIVLCRTDIFDKLGGPNKNKVRRDSGILLDWFQDVNDLKSTNIIKLVNLRAELSLGRKIDIF</sequence>
<gene>
    <name evidence="1" type="ORF">AOB57_002185</name>
    <name evidence="2" type="ORF">GX302_10015</name>
</gene>
<organism evidence="1 3">
    <name type="scientific">Methanosarcina flavescens</name>
    <dbReference type="NCBI Taxonomy" id="1715806"/>
    <lineage>
        <taxon>Archaea</taxon>
        <taxon>Methanobacteriati</taxon>
        <taxon>Methanobacteriota</taxon>
        <taxon>Stenosarchaea group</taxon>
        <taxon>Methanomicrobia</taxon>
        <taxon>Methanosarcinales</taxon>
        <taxon>Methanosarcinaceae</taxon>
        <taxon>Methanosarcina</taxon>
    </lineage>
</organism>
<protein>
    <submittedName>
        <fullName evidence="1">Uncharacterized protein</fullName>
    </submittedName>
</protein>
<evidence type="ECO:0000313" key="4">
    <source>
        <dbReference type="Proteomes" id="UP000585579"/>
    </source>
</evidence>
<dbReference type="KEGG" id="mfz:AOB57_002185"/>
<dbReference type="Proteomes" id="UP000585579">
    <property type="component" value="Unassembled WGS sequence"/>
</dbReference>
<dbReference type="InterPro" id="IPR059206">
    <property type="entry name" value="Sll1717-like"/>
</dbReference>
<reference evidence="1 3" key="1">
    <citation type="journal article" date="2016" name="Int. J. Syst. Evol. Microbiol.">
        <title>Methanosarcina flavescens sp. nov., a methanogenic archaeon isolated from a full-scale anaerobic digester.</title>
        <authorList>
            <person name="Kern T."/>
            <person name="Fischer M.A."/>
            <person name="Deppenmeier U."/>
            <person name="Schmitz R.A."/>
            <person name="Rother M."/>
        </authorList>
    </citation>
    <scope>NUCLEOTIDE SEQUENCE [LARGE SCALE GENOMIC DNA]</scope>
    <source>
        <strain evidence="1 3">E03.2</strain>
    </source>
</reference>
<dbReference type="AlphaFoldDB" id="A0A660HPG5"/>